<dbReference type="Pfam" id="PF13365">
    <property type="entry name" value="Trypsin_2"/>
    <property type="match status" value="1"/>
</dbReference>
<feature type="transmembrane region" description="Helical" evidence="2">
    <location>
        <begin position="7"/>
        <end position="28"/>
    </location>
</feature>
<dbReference type="SUPFAM" id="SSF50494">
    <property type="entry name" value="Trypsin-like serine proteases"/>
    <property type="match status" value="1"/>
</dbReference>
<name>A0A556PLW9_9BACI</name>
<keyword evidence="2" id="KW-0812">Transmembrane</keyword>
<evidence type="ECO:0000313" key="3">
    <source>
        <dbReference type="EMBL" id="TSJ65339.1"/>
    </source>
</evidence>
<sequence>MYRAKKIILPVFMTILLLITGVSLYYVYFNQWQEQAIGVSSDLVGTVKKDEEETDKTKDLQTIIHDAEKHVVQIETTGPYGKNIGSGFVYNDKGDVVTNAHVVQNASEVYVKTSDAQNYVGAIIGIGERDDIALIRVPQLANNGGLEIDVRLTPNTGDDIIAIGSPHGFQNTVTIGTISGKNRSFTVDGSDYEYNNLYQITADISTGNSGGPLIHRKTGTVIAVNSAATSEGDMGFSIPITQVYDRLLMWSDTASNEELNYDGDPNGFMNVTDDQLLNDVQYLIDYFYETLNLRDYFTAYSLLGSEEQVEYSYPEFRELYVVSGEIKRSDIEIEINKDKSTSVTVLSDHQILQNEEVQETHHYRTNFVIGYENDQLKILDLKRELLSKTEHSEEDENASDEKS</sequence>
<proteinExistence type="predicted"/>
<gene>
    <name evidence="3" type="ORF">FPQ13_07165</name>
</gene>
<keyword evidence="4" id="KW-1185">Reference proteome</keyword>
<keyword evidence="2" id="KW-0472">Membrane</keyword>
<evidence type="ECO:0000256" key="2">
    <source>
        <dbReference type="SAM" id="Phobius"/>
    </source>
</evidence>
<dbReference type="Proteomes" id="UP000316425">
    <property type="component" value="Unassembled WGS sequence"/>
</dbReference>
<dbReference type="RefSeq" id="WP_144088658.1">
    <property type="nucleotide sequence ID" value="NZ_VMHE01000010.1"/>
</dbReference>
<protein>
    <submittedName>
        <fullName evidence="3">Trypsin-like serine protease</fullName>
    </submittedName>
</protein>
<dbReference type="PANTHER" id="PTHR22939:SF129">
    <property type="entry name" value="SERINE PROTEASE HTRA2, MITOCHONDRIAL"/>
    <property type="match status" value="1"/>
</dbReference>
<dbReference type="EMBL" id="VMHE01000010">
    <property type="protein sequence ID" value="TSJ65339.1"/>
    <property type="molecule type" value="Genomic_DNA"/>
</dbReference>
<accession>A0A556PLW9</accession>
<dbReference type="Gene3D" id="2.40.10.10">
    <property type="entry name" value="Trypsin-like serine proteases"/>
    <property type="match status" value="2"/>
</dbReference>
<dbReference type="PANTHER" id="PTHR22939">
    <property type="entry name" value="SERINE PROTEASE FAMILY S1C HTRA-RELATED"/>
    <property type="match status" value="1"/>
</dbReference>
<dbReference type="InterPro" id="IPR009003">
    <property type="entry name" value="Peptidase_S1_PA"/>
</dbReference>
<dbReference type="GO" id="GO:0004252">
    <property type="term" value="F:serine-type endopeptidase activity"/>
    <property type="evidence" value="ECO:0007669"/>
    <property type="project" value="InterPro"/>
</dbReference>
<keyword evidence="3" id="KW-0645">Protease</keyword>
<keyword evidence="1" id="KW-0720">Serine protease</keyword>
<keyword evidence="2" id="KW-1133">Transmembrane helix</keyword>
<dbReference type="PRINTS" id="PR00834">
    <property type="entry name" value="PROTEASES2C"/>
</dbReference>
<organism evidence="3 4">
    <name type="scientific">Allobacillus salarius</name>
    <dbReference type="NCBI Taxonomy" id="1955272"/>
    <lineage>
        <taxon>Bacteria</taxon>
        <taxon>Bacillati</taxon>
        <taxon>Bacillota</taxon>
        <taxon>Bacilli</taxon>
        <taxon>Bacillales</taxon>
        <taxon>Bacillaceae</taxon>
        <taxon>Allobacillus</taxon>
    </lineage>
</organism>
<comment type="caution">
    <text evidence="3">The sequence shown here is derived from an EMBL/GenBank/DDBJ whole genome shotgun (WGS) entry which is preliminary data.</text>
</comment>
<dbReference type="AlphaFoldDB" id="A0A556PLW9"/>
<keyword evidence="1" id="KW-0378">Hydrolase</keyword>
<evidence type="ECO:0000313" key="4">
    <source>
        <dbReference type="Proteomes" id="UP000316425"/>
    </source>
</evidence>
<dbReference type="InterPro" id="IPR043504">
    <property type="entry name" value="Peptidase_S1_PA_chymotrypsin"/>
</dbReference>
<reference evidence="3 4" key="1">
    <citation type="submission" date="2019-07" db="EMBL/GenBank/DDBJ databases">
        <title>Allobacillus sp. nov. SKP isolated from shrimp paste of Euphausiacea.</title>
        <authorList>
            <person name="Kanchanasin P."/>
            <person name="Tanasupawat S."/>
            <person name="Shi W."/>
            <person name="Wu L."/>
            <person name="Ma J."/>
        </authorList>
    </citation>
    <scope>NUCLEOTIDE SEQUENCE [LARGE SCALE GENOMIC DNA]</scope>
    <source>
        <strain evidence="3 4">SKP4-8</strain>
    </source>
</reference>
<dbReference type="OrthoDB" id="189537at2"/>
<dbReference type="GO" id="GO:0006508">
    <property type="term" value="P:proteolysis"/>
    <property type="evidence" value="ECO:0007669"/>
    <property type="project" value="UniProtKB-KW"/>
</dbReference>
<dbReference type="InterPro" id="IPR001940">
    <property type="entry name" value="Peptidase_S1C"/>
</dbReference>
<evidence type="ECO:0000256" key="1">
    <source>
        <dbReference type="ARBA" id="ARBA00022825"/>
    </source>
</evidence>